<comment type="caution">
    <text evidence="1">The sequence shown here is derived from an EMBL/GenBank/DDBJ whole genome shotgun (WGS) entry which is preliminary data.</text>
</comment>
<dbReference type="PANTHER" id="PTHR38386:SF6">
    <property type="entry name" value="OS05G0426900 PROTEIN"/>
    <property type="match status" value="1"/>
</dbReference>
<sequence length="171" mass="19274">MEGYTKIKLVKNTKSRSIDISDFSTFPQTPKFTENTSPNHTSKIHETKQIKTTNTHISPSNVVEEHGNGERFGMKLSRNSSVSSTSSHIFRFDKQNTTPLQSAVKKAFSMRRSSSVSEGYCRIHNQFVTLASPTDDDFEGMDSKNAMQTRSVKKMHRSGRILKACKSFFGL</sequence>
<gene>
    <name evidence="1" type="ORF">ILEXP_LOCUS34575</name>
</gene>
<dbReference type="AlphaFoldDB" id="A0ABC8TBB9"/>
<evidence type="ECO:0000313" key="1">
    <source>
        <dbReference type="EMBL" id="CAK9165402.1"/>
    </source>
</evidence>
<proteinExistence type="predicted"/>
<organism evidence="1 2">
    <name type="scientific">Ilex paraguariensis</name>
    <name type="common">yerba mate</name>
    <dbReference type="NCBI Taxonomy" id="185542"/>
    <lineage>
        <taxon>Eukaryota</taxon>
        <taxon>Viridiplantae</taxon>
        <taxon>Streptophyta</taxon>
        <taxon>Embryophyta</taxon>
        <taxon>Tracheophyta</taxon>
        <taxon>Spermatophyta</taxon>
        <taxon>Magnoliopsida</taxon>
        <taxon>eudicotyledons</taxon>
        <taxon>Gunneridae</taxon>
        <taxon>Pentapetalae</taxon>
        <taxon>asterids</taxon>
        <taxon>campanulids</taxon>
        <taxon>Aquifoliales</taxon>
        <taxon>Aquifoliaceae</taxon>
        <taxon>Ilex</taxon>
    </lineage>
</organism>
<evidence type="ECO:0000313" key="2">
    <source>
        <dbReference type="Proteomes" id="UP001642360"/>
    </source>
</evidence>
<dbReference type="EMBL" id="CAUOFW020004391">
    <property type="protein sequence ID" value="CAK9165402.1"/>
    <property type="molecule type" value="Genomic_DNA"/>
</dbReference>
<dbReference type="Proteomes" id="UP001642360">
    <property type="component" value="Unassembled WGS sequence"/>
</dbReference>
<dbReference type="PANTHER" id="PTHR38386">
    <property type="entry name" value="OS05G0426900 PROTEIN"/>
    <property type="match status" value="1"/>
</dbReference>
<accession>A0ABC8TBB9</accession>
<keyword evidence="2" id="KW-1185">Reference proteome</keyword>
<name>A0ABC8TBB9_9AQUA</name>
<reference evidence="1 2" key="1">
    <citation type="submission" date="2024-02" db="EMBL/GenBank/DDBJ databases">
        <authorList>
            <person name="Vignale AGUSTIN F."/>
            <person name="Sosa J E."/>
            <person name="Modenutti C."/>
        </authorList>
    </citation>
    <scope>NUCLEOTIDE SEQUENCE [LARGE SCALE GENOMIC DNA]</scope>
</reference>
<protein>
    <submittedName>
        <fullName evidence="1">Uncharacterized protein</fullName>
    </submittedName>
</protein>